<dbReference type="Pfam" id="PF00364">
    <property type="entry name" value="Biotin_lipoyl"/>
    <property type="match status" value="1"/>
</dbReference>
<evidence type="ECO:0000256" key="3">
    <source>
        <dbReference type="ARBA" id="ARBA00022741"/>
    </source>
</evidence>
<evidence type="ECO:0000313" key="10">
    <source>
        <dbReference type="Proteomes" id="UP000663651"/>
    </source>
</evidence>
<dbReference type="PROSITE" id="PS00867">
    <property type="entry name" value="CPSASE_2"/>
    <property type="match status" value="1"/>
</dbReference>
<dbReference type="Pfam" id="PF00289">
    <property type="entry name" value="Biotin_carb_N"/>
    <property type="match status" value="1"/>
</dbReference>
<dbReference type="PROSITE" id="PS00188">
    <property type="entry name" value="BIOTIN"/>
    <property type="match status" value="1"/>
</dbReference>
<dbReference type="InterPro" id="IPR005482">
    <property type="entry name" value="Biotin_COase_C"/>
</dbReference>
<accession>A0ABX7Q4W3</accession>
<dbReference type="InterPro" id="IPR011054">
    <property type="entry name" value="Rudment_hybrid_motif"/>
</dbReference>
<dbReference type="PANTHER" id="PTHR48095">
    <property type="entry name" value="PYRUVATE CARBOXYLASE SUBUNIT A"/>
    <property type="match status" value="1"/>
</dbReference>
<dbReference type="Pfam" id="PF02786">
    <property type="entry name" value="CPSase_L_D2"/>
    <property type="match status" value="2"/>
</dbReference>
<dbReference type="InterPro" id="IPR005481">
    <property type="entry name" value="BC-like_N"/>
</dbReference>
<dbReference type="PANTHER" id="PTHR48095:SF4">
    <property type="entry name" value="BIOTIN CARBOXYL CARRIER PROTEIN OF ACETYL-COA CARBOXYLASE"/>
    <property type="match status" value="1"/>
</dbReference>
<evidence type="ECO:0000256" key="4">
    <source>
        <dbReference type="ARBA" id="ARBA00022840"/>
    </source>
</evidence>
<dbReference type="InterPro" id="IPR011053">
    <property type="entry name" value="Single_hybrid_motif"/>
</dbReference>
<dbReference type="SUPFAM" id="SSF51246">
    <property type="entry name" value="Rudiment single hybrid motif"/>
    <property type="match status" value="1"/>
</dbReference>
<dbReference type="InterPro" id="IPR011761">
    <property type="entry name" value="ATP-grasp"/>
</dbReference>
<feature type="domain" description="Biotin carboxylation" evidence="8">
    <location>
        <begin position="31"/>
        <end position="614"/>
    </location>
</feature>
<sequence length="959" mass="106762">MTDLYMNNPLTHRNRRLGLSDSEWVRSFSCEDLKPLIVCRGPIRKEAMDVFEEMGITHYGILLSEKDSIVYPNALAPELRQLTDSTRVHRVPDYSGASKEERVERIGQIIQIAKDNNYDAIFAGYGFMAEDEEFVAAIENAGLTFMGPNSRTQADAGKKDEAKRTALQVGVSVTPGINNVTARTLVKKHGTREALLALAKAENLDVDAKVLKDSKLPLEELADAILYASYAKGIDLYSIEELCAQVQVEVAAMFSEYPGSRIRLKAIGGGGGKGQRILGASLLSIKKPTEAQIKEAAAEAPGLVREVLNEVKANGVGDNKNVLVELNIEQTRHNEIQLLGNGDWCVSMGGRDCSLQMHEQKLLEISVTQEGLTLAIEKAKAAGRKAEVKALESDLKVLKRMEEDAAKFGAAVGLDSASTFECIVDRDRYYFMEVNTRIQVEHRVSELCYALKFTNPKDKNDFFIVESLVEAMALLVRHKKRLPKPERIARFGAAAEARLNATDASLSPHAGGMIRYWSAPIEGEIRDDQGICLPNPDTGMFMRYKVAGAYDSNIALLLTNGDDRLASYLKLSEVLGKTTLRGTDLATNLQFHYGLVNWFIGQNVMAKPTTRFVVPYLTLVGQLKEEANKIDTVFAFIQMKKAYARKMAEQFPDDPKIAKEMSAILDRKGTLVTRPMDRLLADPHLLSGWLSINRKNFTMENGKVVWHDNPFVILGDTYEYLNMSYDPAAPAAEVIWSHDNDLLQKGLRFYTTLANHFKLGLHEFDALSAILVKDKPQGGFPEEQWLQIQSAHMGFEAGLELLGMLFIIAETVKFWDFKVEDDLEVTIPDYLNDTELQNRLKKVLVPPPATKADEIVAMCGGMYYGQEAPGMPAFVSEGMHFEKGQPLYIIEVMKMFNTVRATFSGTIDKIIMDGADGSIVQKGQPLFKVTPDEKFVEINPAELEQVKRERTSAYLKAVL</sequence>
<dbReference type="PROSITE" id="PS50979">
    <property type="entry name" value="BC"/>
    <property type="match status" value="1"/>
</dbReference>
<dbReference type="PROSITE" id="PS50975">
    <property type="entry name" value="ATP_GRASP"/>
    <property type="match status" value="1"/>
</dbReference>
<evidence type="ECO:0000256" key="6">
    <source>
        <dbReference type="PROSITE-ProRule" id="PRU00409"/>
    </source>
</evidence>
<evidence type="ECO:0000256" key="2">
    <source>
        <dbReference type="ARBA" id="ARBA00022598"/>
    </source>
</evidence>
<dbReference type="Gene3D" id="3.30.470.20">
    <property type="entry name" value="ATP-grasp fold, B domain"/>
    <property type="match status" value="1"/>
</dbReference>
<dbReference type="SUPFAM" id="SSF51230">
    <property type="entry name" value="Single hybrid motif"/>
    <property type="match status" value="1"/>
</dbReference>
<gene>
    <name evidence="9" type="ORF">JZM60_04255</name>
</gene>
<evidence type="ECO:0000313" key="9">
    <source>
        <dbReference type="EMBL" id="QSV46498.1"/>
    </source>
</evidence>
<dbReference type="Proteomes" id="UP000663651">
    <property type="component" value="Chromosome"/>
</dbReference>
<evidence type="ECO:0000256" key="5">
    <source>
        <dbReference type="ARBA" id="ARBA00023267"/>
    </source>
</evidence>
<keyword evidence="4 6" id="KW-0067">ATP-binding</keyword>
<dbReference type="SUPFAM" id="SSF52440">
    <property type="entry name" value="PreATP-grasp domain"/>
    <property type="match status" value="1"/>
</dbReference>
<dbReference type="Gene3D" id="2.40.50.100">
    <property type="match status" value="1"/>
</dbReference>
<feature type="domain" description="ATP-grasp" evidence="7">
    <location>
        <begin position="228"/>
        <end position="473"/>
    </location>
</feature>
<organism evidence="9 10">
    <name type="scientific">Geobacter benzoatilyticus</name>
    <dbReference type="NCBI Taxonomy" id="2815309"/>
    <lineage>
        <taxon>Bacteria</taxon>
        <taxon>Pseudomonadati</taxon>
        <taxon>Thermodesulfobacteriota</taxon>
        <taxon>Desulfuromonadia</taxon>
        <taxon>Geobacterales</taxon>
        <taxon>Geobacteraceae</taxon>
        <taxon>Geobacter</taxon>
    </lineage>
</organism>
<dbReference type="InterPro" id="IPR001882">
    <property type="entry name" value="Biotin_BS"/>
</dbReference>
<keyword evidence="3 6" id="KW-0547">Nucleotide-binding</keyword>
<dbReference type="EMBL" id="CP071382">
    <property type="protein sequence ID" value="QSV46498.1"/>
    <property type="molecule type" value="Genomic_DNA"/>
</dbReference>
<keyword evidence="2" id="KW-0436">Ligase</keyword>
<dbReference type="Gene3D" id="3.40.50.20">
    <property type="match status" value="1"/>
</dbReference>
<dbReference type="CDD" id="cd06850">
    <property type="entry name" value="biotinyl_domain"/>
    <property type="match status" value="1"/>
</dbReference>
<comment type="cofactor">
    <cofactor evidence="1">
        <name>biotin</name>
        <dbReference type="ChEBI" id="CHEBI:57586"/>
    </cofactor>
</comment>
<evidence type="ECO:0000256" key="1">
    <source>
        <dbReference type="ARBA" id="ARBA00001953"/>
    </source>
</evidence>
<dbReference type="InterPro" id="IPR000089">
    <property type="entry name" value="Biotin_lipoyl"/>
</dbReference>
<keyword evidence="5" id="KW-0092">Biotin</keyword>
<evidence type="ECO:0000259" key="7">
    <source>
        <dbReference type="PROSITE" id="PS50975"/>
    </source>
</evidence>
<keyword evidence="10" id="KW-1185">Reference proteome</keyword>
<dbReference type="SMART" id="SM00878">
    <property type="entry name" value="Biotin_carb_C"/>
    <property type="match status" value="1"/>
</dbReference>
<proteinExistence type="predicted"/>
<dbReference type="InterPro" id="IPR016185">
    <property type="entry name" value="PreATP-grasp_dom_sf"/>
</dbReference>
<name>A0ABX7Q4W3_9BACT</name>
<dbReference type="InterPro" id="IPR005479">
    <property type="entry name" value="CPAse_ATP-bd"/>
</dbReference>
<dbReference type="RefSeq" id="WP_207164277.1">
    <property type="nucleotide sequence ID" value="NZ_CP071382.1"/>
</dbReference>
<protein>
    <submittedName>
        <fullName evidence="9">Biotin carboxylase</fullName>
    </submittedName>
</protein>
<dbReference type="InterPro" id="IPR051602">
    <property type="entry name" value="ACC_Biotin_Carboxylase"/>
</dbReference>
<dbReference type="InterPro" id="IPR011764">
    <property type="entry name" value="Biotin_carboxylation_dom"/>
</dbReference>
<reference evidence="9 10" key="1">
    <citation type="submission" date="2021-03" db="EMBL/GenBank/DDBJ databases">
        <title>Geobacter metallireducens gen. nov. sp. nov., a microorganism capable of coupling the complete oxidation of organic compounds to the reduction of iron and other metals.</title>
        <authorList>
            <person name="Li Y."/>
        </authorList>
    </citation>
    <scope>NUCLEOTIDE SEQUENCE [LARGE SCALE GENOMIC DNA]</scope>
    <source>
        <strain evidence="9 10">Jerry-YX</strain>
    </source>
</reference>
<dbReference type="SUPFAM" id="SSF56059">
    <property type="entry name" value="Glutathione synthetase ATP-binding domain-like"/>
    <property type="match status" value="1"/>
</dbReference>
<evidence type="ECO:0000259" key="8">
    <source>
        <dbReference type="PROSITE" id="PS50979"/>
    </source>
</evidence>